<sequence>MIVNRFISSLITSLRKYNHVLIHILAWVVYISLGTLKGVFVIPGYKLHILDVIVTHLPPVMIFYGHYYVLMQFAQRRKYRWFLPLAEVLLFCCMMNVYYLTGYVFLGIINPEAPIPAFRLVNLLVGTFWAYAIYASYALGYYFAIQAVRRAKQLKNVELQKLKVEQEHLQAEHAFLRAQINPHFLHNTLNFFYAKSLACGAELSEGILTLSEIMRYSLESGDDTGTVSLVKEVEHLKNVIRINQLRFSHKLHLDLEIKGDITGLKIIPLVLITLVENAFKHGELTDAGYPVKLVLEVNESRTSLLFSTYNKKKKGPKELSHGIGVENIRRRLNWTYNHNYQFETGSSGENNEFYFTNLYIYFNDSKSGVTTQTLEPDINHKLKMI</sequence>
<dbReference type="AlphaFoldDB" id="A0A1M6YF94"/>
<reference evidence="4 5" key="1">
    <citation type="submission" date="2016-11" db="EMBL/GenBank/DDBJ databases">
        <authorList>
            <person name="Jaros S."/>
            <person name="Januszkiewicz K."/>
            <person name="Wedrychowicz H."/>
        </authorList>
    </citation>
    <scope>NUCLEOTIDE SEQUENCE [LARGE SCALE GENOMIC DNA]</scope>
    <source>
        <strain evidence="4 5">DSM 27406</strain>
    </source>
</reference>
<dbReference type="InterPro" id="IPR010559">
    <property type="entry name" value="Sig_transdc_His_kin_internal"/>
</dbReference>
<dbReference type="RefSeq" id="WP_073078993.1">
    <property type="nucleotide sequence ID" value="NZ_FRBL01000002.1"/>
</dbReference>
<dbReference type="GO" id="GO:0000155">
    <property type="term" value="F:phosphorelay sensor kinase activity"/>
    <property type="evidence" value="ECO:0007669"/>
    <property type="project" value="InterPro"/>
</dbReference>
<dbReference type="GO" id="GO:0016020">
    <property type="term" value="C:membrane"/>
    <property type="evidence" value="ECO:0007669"/>
    <property type="project" value="InterPro"/>
</dbReference>
<feature type="transmembrane region" description="Helical" evidence="2">
    <location>
        <begin position="48"/>
        <end position="69"/>
    </location>
</feature>
<organism evidence="4 5">
    <name type="scientific">Chitinophaga jiangningensis</name>
    <dbReference type="NCBI Taxonomy" id="1419482"/>
    <lineage>
        <taxon>Bacteria</taxon>
        <taxon>Pseudomonadati</taxon>
        <taxon>Bacteroidota</taxon>
        <taxon>Chitinophagia</taxon>
        <taxon>Chitinophagales</taxon>
        <taxon>Chitinophagaceae</taxon>
        <taxon>Chitinophaga</taxon>
    </lineage>
</organism>
<feature type="transmembrane region" description="Helical" evidence="2">
    <location>
        <begin position="120"/>
        <end position="145"/>
    </location>
</feature>
<dbReference type="Pfam" id="PF06580">
    <property type="entry name" value="His_kinase"/>
    <property type="match status" value="1"/>
</dbReference>
<evidence type="ECO:0000313" key="4">
    <source>
        <dbReference type="EMBL" id="SHL16812.1"/>
    </source>
</evidence>
<feature type="coiled-coil region" evidence="1">
    <location>
        <begin position="145"/>
        <end position="179"/>
    </location>
</feature>
<dbReference type="InterPro" id="IPR050640">
    <property type="entry name" value="Bact_2-comp_sensor_kinase"/>
</dbReference>
<keyword evidence="2" id="KW-1133">Transmembrane helix</keyword>
<evidence type="ECO:0000256" key="1">
    <source>
        <dbReference type="SAM" id="Coils"/>
    </source>
</evidence>
<dbReference type="STRING" id="1419482.SAMN05444266_102286"/>
<accession>A0A1M6YF94</accession>
<gene>
    <name evidence="4" type="ORF">SAMN05444266_102286</name>
</gene>
<dbReference type="PANTHER" id="PTHR34220">
    <property type="entry name" value="SENSOR HISTIDINE KINASE YPDA"/>
    <property type="match status" value="1"/>
</dbReference>
<evidence type="ECO:0000313" key="5">
    <source>
        <dbReference type="Proteomes" id="UP000184420"/>
    </source>
</evidence>
<evidence type="ECO:0000256" key="2">
    <source>
        <dbReference type="SAM" id="Phobius"/>
    </source>
</evidence>
<dbReference type="Proteomes" id="UP000184420">
    <property type="component" value="Unassembled WGS sequence"/>
</dbReference>
<dbReference type="OrthoDB" id="9809908at2"/>
<keyword evidence="2" id="KW-0472">Membrane</keyword>
<feature type="domain" description="Signal transduction histidine kinase internal region" evidence="3">
    <location>
        <begin position="171"/>
        <end position="251"/>
    </location>
</feature>
<keyword evidence="2" id="KW-0812">Transmembrane</keyword>
<feature type="transmembrane region" description="Helical" evidence="2">
    <location>
        <begin position="20"/>
        <end position="42"/>
    </location>
</feature>
<feature type="transmembrane region" description="Helical" evidence="2">
    <location>
        <begin position="81"/>
        <end position="100"/>
    </location>
</feature>
<keyword evidence="1" id="KW-0175">Coiled coil</keyword>
<evidence type="ECO:0000259" key="3">
    <source>
        <dbReference type="Pfam" id="PF06580"/>
    </source>
</evidence>
<keyword evidence="4" id="KW-0418">Kinase</keyword>
<name>A0A1M6YF94_9BACT</name>
<keyword evidence="4" id="KW-0808">Transferase</keyword>
<keyword evidence="5" id="KW-1185">Reference proteome</keyword>
<dbReference type="EMBL" id="FRBL01000002">
    <property type="protein sequence ID" value="SHL16812.1"/>
    <property type="molecule type" value="Genomic_DNA"/>
</dbReference>
<protein>
    <submittedName>
        <fullName evidence="4">Histidine kinase</fullName>
    </submittedName>
</protein>
<proteinExistence type="predicted"/>
<dbReference type="PANTHER" id="PTHR34220:SF7">
    <property type="entry name" value="SENSOR HISTIDINE KINASE YPDA"/>
    <property type="match status" value="1"/>
</dbReference>